<keyword evidence="1" id="KW-0732">Signal</keyword>
<dbReference type="EMBL" id="DXBE01000053">
    <property type="protein sequence ID" value="HIZ69674.1"/>
    <property type="molecule type" value="Genomic_DNA"/>
</dbReference>
<keyword evidence="2" id="KW-0645">Protease</keyword>
<dbReference type="SUPFAM" id="SSF49464">
    <property type="entry name" value="Carboxypeptidase regulatory domain-like"/>
    <property type="match status" value="1"/>
</dbReference>
<feature type="chain" id="PRO_5039016032" evidence="1">
    <location>
        <begin position="19"/>
        <end position="77"/>
    </location>
</feature>
<evidence type="ECO:0000313" key="3">
    <source>
        <dbReference type="Proteomes" id="UP000824055"/>
    </source>
</evidence>
<feature type="non-terminal residue" evidence="2">
    <location>
        <position position="77"/>
    </location>
</feature>
<gene>
    <name evidence="2" type="ORF">H9966_07330</name>
</gene>
<feature type="signal peptide" evidence="1">
    <location>
        <begin position="1"/>
        <end position="18"/>
    </location>
</feature>
<keyword evidence="2" id="KW-0378">Hydrolase</keyword>
<name>A0A9D2FYD7_9BACT</name>
<evidence type="ECO:0000256" key="1">
    <source>
        <dbReference type="SAM" id="SignalP"/>
    </source>
</evidence>
<accession>A0A9D2FYD7</accession>
<proteinExistence type="predicted"/>
<dbReference type="InterPro" id="IPR008969">
    <property type="entry name" value="CarboxyPept-like_regulatory"/>
</dbReference>
<sequence>MKRSIVFTLLFLVAGWQAAMAQAISGRVVDQQGKALPYVTCVLRSVTDSAYLAGTVTQADGTFSLSKPEAECVLHLS</sequence>
<evidence type="ECO:0000313" key="2">
    <source>
        <dbReference type="EMBL" id="HIZ69674.1"/>
    </source>
</evidence>
<organism evidence="2 3">
    <name type="scientific">Candidatus Prevotella avicola</name>
    <dbReference type="NCBI Taxonomy" id="2838738"/>
    <lineage>
        <taxon>Bacteria</taxon>
        <taxon>Pseudomonadati</taxon>
        <taxon>Bacteroidota</taxon>
        <taxon>Bacteroidia</taxon>
        <taxon>Bacteroidales</taxon>
        <taxon>Prevotellaceae</taxon>
        <taxon>Prevotella</taxon>
    </lineage>
</organism>
<reference evidence="2" key="2">
    <citation type="submission" date="2021-04" db="EMBL/GenBank/DDBJ databases">
        <authorList>
            <person name="Gilroy R."/>
        </authorList>
    </citation>
    <scope>NUCLEOTIDE SEQUENCE</scope>
    <source>
        <strain evidence="2">ChiHecec3B27-8219</strain>
    </source>
</reference>
<dbReference type="AlphaFoldDB" id="A0A9D2FYD7"/>
<reference evidence="2" key="1">
    <citation type="journal article" date="2021" name="PeerJ">
        <title>Extensive microbial diversity within the chicken gut microbiome revealed by metagenomics and culture.</title>
        <authorList>
            <person name="Gilroy R."/>
            <person name="Ravi A."/>
            <person name="Getino M."/>
            <person name="Pursley I."/>
            <person name="Horton D.L."/>
            <person name="Alikhan N.F."/>
            <person name="Baker D."/>
            <person name="Gharbi K."/>
            <person name="Hall N."/>
            <person name="Watson M."/>
            <person name="Adriaenssens E.M."/>
            <person name="Foster-Nyarko E."/>
            <person name="Jarju S."/>
            <person name="Secka A."/>
            <person name="Antonio M."/>
            <person name="Oren A."/>
            <person name="Chaudhuri R.R."/>
            <person name="La Ragione R."/>
            <person name="Hildebrand F."/>
            <person name="Pallen M.J."/>
        </authorList>
    </citation>
    <scope>NUCLEOTIDE SEQUENCE</scope>
    <source>
        <strain evidence="2">ChiHecec3B27-8219</strain>
    </source>
</reference>
<dbReference type="GO" id="GO:0004180">
    <property type="term" value="F:carboxypeptidase activity"/>
    <property type="evidence" value="ECO:0007669"/>
    <property type="project" value="UniProtKB-KW"/>
</dbReference>
<comment type="caution">
    <text evidence="2">The sequence shown here is derived from an EMBL/GenBank/DDBJ whole genome shotgun (WGS) entry which is preliminary data.</text>
</comment>
<protein>
    <submittedName>
        <fullName evidence="2">Carboxypeptidase-like regulatory domain-containing protein</fullName>
    </submittedName>
</protein>
<dbReference type="Proteomes" id="UP000824055">
    <property type="component" value="Unassembled WGS sequence"/>
</dbReference>
<keyword evidence="2" id="KW-0121">Carboxypeptidase</keyword>